<name>A0A068QL44_9VIRU</name>
<gene>
    <name evidence="1" type="primary">098R</name>
    <name evidence="1" type="ORF">IIV31_098R</name>
</gene>
<sequence>MNILVISVVVSIVLIFLVIKNVTSSTSSTIYGNGDYGDGGEEDAGDVSCVTELNNLKKILKEKNLERKKTCSEQVILIKEKIQRSQAQIDTLKNHRRANAPPSSD</sequence>
<dbReference type="GeneID" id="19738682"/>
<dbReference type="KEGG" id="vg:19738682"/>
<protein>
    <submittedName>
        <fullName evidence="1">Uncharacterized protein</fullName>
    </submittedName>
</protein>
<evidence type="ECO:0000313" key="2">
    <source>
        <dbReference type="Proteomes" id="UP000114278"/>
    </source>
</evidence>
<accession>A0A068QL44</accession>
<keyword evidence="2" id="KW-1185">Reference proteome</keyword>
<dbReference type="Proteomes" id="UP000114278">
    <property type="component" value="Segment"/>
</dbReference>
<proteinExistence type="predicted"/>
<evidence type="ECO:0000313" key="1">
    <source>
        <dbReference type="EMBL" id="CCV02470.1"/>
    </source>
</evidence>
<dbReference type="RefSeq" id="YP_009046712.1">
    <property type="nucleotide sequence ID" value="NC_024451.1"/>
</dbReference>
<organism evidence="1 2">
    <name type="scientific">Armadillidium vulgare iridescent virus</name>
    <dbReference type="NCBI Taxonomy" id="72201"/>
    <lineage>
        <taxon>Viruses</taxon>
        <taxon>Varidnaviria</taxon>
        <taxon>Bamfordvirae</taxon>
        <taxon>Nucleocytoviricota</taxon>
        <taxon>Megaviricetes</taxon>
        <taxon>Pimascovirales</taxon>
        <taxon>Pimascovirales incertae sedis</taxon>
        <taxon>Iridoviridae</taxon>
        <taxon>Betairidovirinae</taxon>
        <taxon>Iridovirus</taxon>
        <taxon>Iridovirus armadillidium1</taxon>
        <taxon>Invertebrate iridescent virus 31</taxon>
    </lineage>
</organism>
<reference evidence="1 2" key="1">
    <citation type="journal article" date="2014" name="J. Gen. Virol.">
        <title>Genome sequence of a crustacean iridovirus, IIV31, isolated from the pill bug, Armadillidium vulgare.</title>
        <authorList>
            <person name="Piegu B."/>
            <person name="Guizard S."/>
            <person name="Yeping T."/>
            <person name="Cruaud C."/>
            <person name="Asgari S."/>
            <person name="Bideshi D.K."/>
            <person name="Federici B.A."/>
            <person name="Bigot Y."/>
        </authorList>
    </citation>
    <scope>NUCLEOTIDE SEQUENCE [LARGE SCALE GENOMIC DNA]</scope>
</reference>
<dbReference type="EMBL" id="HF920637">
    <property type="protein sequence ID" value="CCV02470.1"/>
    <property type="molecule type" value="Genomic_DNA"/>
</dbReference>